<reference evidence="5" key="1">
    <citation type="submission" date="2017-05" db="EMBL/GenBank/DDBJ databases">
        <authorList>
            <person name="Macchi M."/>
            <person name="Festa S."/>
            <person name="Coppotelli B.M."/>
            <person name="Morelli I.S."/>
        </authorList>
    </citation>
    <scope>NUCLEOTIDE SEQUENCE [LARGE SCALE GENOMIC DNA]</scope>
    <source>
        <strain evidence="5">I</strain>
    </source>
</reference>
<evidence type="ECO:0000256" key="2">
    <source>
        <dbReference type="SAM" id="SignalP"/>
    </source>
</evidence>
<dbReference type="RefSeq" id="WP_179222000.1">
    <property type="nucleotide sequence ID" value="NZ_NHON01000086.1"/>
</dbReference>
<evidence type="ECO:0000313" key="4">
    <source>
        <dbReference type="EMBL" id="OWJ63574.1"/>
    </source>
</evidence>
<dbReference type="SUPFAM" id="SSF53955">
    <property type="entry name" value="Lysozyme-like"/>
    <property type="match status" value="1"/>
</dbReference>
<dbReference type="EMBL" id="NHON01000086">
    <property type="protein sequence ID" value="OWJ63574.1"/>
    <property type="molecule type" value="Genomic_DNA"/>
</dbReference>
<comment type="caution">
    <text evidence="4">The sequence shown here is derived from an EMBL/GenBank/DDBJ whole genome shotgun (WGS) entry which is preliminary data.</text>
</comment>
<protein>
    <recommendedName>
        <fullName evidence="3">Transglycosylase SLT domain-containing protein</fullName>
    </recommendedName>
</protein>
<feature type="signal peptide" evidence="2">
    <location>
        <begin position="1"/>
        <end position="32"/>
    </location>
</feature>
<proteinExistence type="inferred from homology"/>
<dbReference type="Proteomes" id="UP000196655">
    <property type="component" value="Unassembled WGS sequence"/>
</dbReference>
<comment type="similarity">
    <text evidence="1">Belongs to the virb1 family.</text>
</comment>
<evidence type="ECO:0000256" key="1">
    <source>
        <dbReference type="ARBA" id="ARBA00009387"/>
    </source>
</evidence>
<dbReference type="InterPro" id="IPR008258">
    <property type="entry name" value="Transglycosylase_SLT_dom_1"/>
</dbReference>
<dbReference type="Gene3D" id="1.10.530.10">
    <property type="match status" value="1"/>
</dbReference>
<organism evidence="4 5">
    <name type="scientific">Inquilinus limosus</name>
    <dbReference type="NCBI Taxonomy" id="171674"/>
    <lineage>
        <taxon>Bacteria</taxon>
        <taxon>Pseudomonadati</taxon>
        <taxon>Pseudomonadota</taxon>
        <taxon>Alphaproteobacteria</taxon>
        <taxon>Rhodospirillales</taxon>
        <taxon>Rhodospirillaceae</taxon>
        <taxon>Inquilinus</taxon>
    </lineage>
</organism>
<feature type="chain" id="PRO_5012307050" description="Transglycosylase SLT domain-containing protein" evidence="2">
    <location>
        <begin position="33"/>
        <end position="163"/>
    </location>
</feature>
<evidence type="ECO:0000259" key="3">
    <source>
        <dbReference type="Pfam" id="PF01464"/>
    </source>
</evidence>
<evidence type="ECO:0000313" key="5">
    <source>
        <dbReference type="Proteomes" id="UP000196655"/>
    </source>
</evidence>
<dbReference type="CDD" id="cd13400">
    <property type="entry name" value="LT_IagB-like"/>
    <property type="match status" value="1"/>
</dbReference>
<feature type="domain" description="Transglycosylase SLT" evidence="3">
    <location>
        <begin position="35"/>
        <end position="141"/>
    </location>
</feature>
<keyword evidence="2" id="KW-0732">Signal</keyword>
<sequence>MARHHGAARTGRQAAVAALTALALLVPGPASAGDCMARAALQAGVPTELILAMTYVETRWRQRAVNASNGNGSEDVCMMQINSVHYPQLAALGVTREELLADRCVCLLVGGEILREMRAATGGRDIWSAVAAYNAGPENLEAGRPYADQVRKVYEAIHVIQGQ</sequence>
<gene>
    <name evidence="4" type="ORF">BWR60_29225</name>
</gene>
<name>A0A211ZEI7_9PROT</name>
<dbReference type="InterPro" id="IPR023346">
    <property type="entry name" value="Lysozyme-like_dom_sf"/>
</dbReference>
<dbReference type="AlphaFoldDB" id="A0A211ZEI7"/>
<dbReference type="STRING" id="1122125.GCA_000423185_01241"/>
<keyword evidence="5" id="KW-1185">Reference proteome</keyword>
<dbReference type="Pfam" id="PF01464">
    <property type="entry name" value="SLT"/>
    <property type="match status" value="1"/>
</dbReference>
<accession>A0A211ZEI7</accession>